<comment type="function">
    <text evidence="6">The RuvA-RuvB-RuvC complex processes Holliday junction (HJ) DNA during genetic recombination and DNA repair, while the RuvA-RuvB complex plays an important role in the rescue of blocked DNA replication forks via replication fork reversal (RFR). RuvA specifically binds to HJ cruciform DNA, conferring on it an open structure. The RuvB hexamer acts as an ATP-dependent pump, pulling dsDNA into and through the RuvAB complex. HJ branch migration allows RuvC to scan DNA until it finds its consensus sequence, where it cleaves and resolves the cruciform DNA.</text>
</comment>
<dbReference type="GO" id="GO:0000400">
    <property type="term" value="F:four-way junction DNA binding"/>
    <property type="evidence" value="ECO:0007669"/>
    <property type="project" value="UniProtKB-UniRule"/>
</dbReference>
<gene>
    <name evidence="6 9" type="primary">ruvA</name>
    <name evidence="9" type="ORF">HYG86_13590</name>
</gene>
<evidence type="ECO:0000313" key="9">
    <source>
        <dbReference type="EMBL" id="QNO15721.1"/>
    </source>
</evidence>
<organism evidence="9 10">
    <name type="scientific">Alkalicella caledoniensis</name>
    <dbReference type="NCBI Taxonomy" id="2731377"/>
    <lineage>
        <taxon>Bacteria</taxon>
        <taxon>Bacillati</taxon>
        <taxon>Bacillota</taxon>
        <taxon>Clostridia</taxon>
        <taxon>Eubacteriales</taxon>
        <taxon>Proteinivoracaceae</taxon>
        <taxon>Alkalicella</taxon>
    </lineage>
</organism>
<dbReference type="Gene3D" id="1.10.150.20">
    <property type="entry name" value="5' to 3' exonuclease, C-terminal subdomain"/>
    <property type="match status" value="1"/>
</dbReference>
<dbReference type="InterPro" id="IPR012340">
    <property type="entry name" value="NA-bd_OB-fold"/>
</dbReference>
<feature type="region of interest" description="Domain III" evidence="6">
    <location>
        <begin position="148"/>
        <end position="199"/>
    </location>
</feature>
<comment type="similarity">
    <text evidence="6">Belongs to the RuvA family.</text>
</comment>
<evidence type="ECO:0000256" key="1">
    <source>
        <dbReference type="ARBA" id="ARBA00022490"/>
    </source>
</evidence>
<reference evidence="9 10" key="1">
    <citation type="submission" date="2020-07" db="EMBL/GenBank/DDBJ databases">
        <title>Alkalicella. sp. LB2 genome.</title>
        <authorList>
            <person name="Postec A."/>
            <person name="Quemeneur M."/>
        </authorList>
    </citation>
    <scope>NUCLEOTIDE SEQUENCE [LARGE SCALE GENOMIC DNA]</scope>
    <source>
        <strain evidence="9 10">LB2</strain>
    </source>
</reference>
<keyword evidence="5 6" id="KW-0234">DNA repair</keyword>
<dbReference type="InterPro" id="IPR010994">
    <property type="entry name" value="RuvA_2-like"/>
</dbReference>
<dbReference type="Gene3D" id="1.10.8.10">
    <property type="entry name" value="DNA helicase RuvA subunit, C-terminal domain"/>
    <property type="match status" value="1"/>
</dbReference>
<dbReference type="CDD" id="cd14332">
    <property type="entry name" value="UBA_RuvA_C"/>
    <property type="match status" value="1"/>
</dbReference>
<evidence type="ECO:0000259" key="8">
    <source>
        <dbReference type="Pfam" id="PF07499"/>
    </source>
</evidence>
<keyword evidence="1 6" id="KW-0963">Cytoplasm</keyword>
<comment type="subcellular location">
    <subcellularLocation>
        <location evidence="6">Cytoplasm</location>
    </subcellularLocation>
</comment>
<dbReference type="GO" id="GO:0006281">
    <property type="term" value="P:DNA repair"/>
    <property type="evidence" value="ECO:0007669"/>
    <property type="project" value="UniProtKB-UniRule"/>
</dbReference>
<dbReference type="GO" id="GO:0005737">
    <property type="term" value="C:cytoplasm"/>
    <property type="evidence" value="ECO:0007669"/>
    <property type="project" value="UniProtKB-SubCell"/>
</dbReference>
<dbReference type="InterPro" id="IPR036267">
    <property type="entry name" value="RuvA_C_sf"/>
</dbReference>
<dbReference type="EMBL" id="CP058559">
    <property type="protein sequence ID" value="QNO15721.1"/>
    <property type="molecule type" value="Genomic_DNA"/>
</dbReference>
<dbReference type="InterPro" id="IPR011114">
    <property type="entry name" value="RuvA_C"/>
</dbReference>
<evidence type="ECO:0000256" key="4">
    <source>
        <dbReference type="ARBA" id="ARBA00023172"/>
    </source>
</evidence>
<dbReference type="HAMAP" id="MF_00031">
    <property type="entry name" value="DNA_HJ_migration_RuvA"/>
    <property type="match status" value="1"/>
</dbReference>
<sequence>MIAFVRGILHSLEEDNVVVDCGQIGYRVFVPTITITHQQGQEIFLHTYQHVKEDGITLYGFIEKKQLDVFKKCITVSGIGPKSGLGIINQLSITEILTGIQSEDYTIFTKVSGIGKKTAQRLVLELKDKFKEETLIQTTQKASSTGASNVVNQALEGLIGLGYKRNEVEQIVKNMANSGAADVSEIIKLVLKEKGLGGR</sequence>
<comment type="domain">
    <text evidence="6">Has three domains with a flexible linker between the domains II and III and assumes an 'L' shape. Domain III is highly mobile and contacts RuvB.</text>
</comment>
<dbReference type="GO" id="GO:0005524">
    <property type="term" value="F:ATP binding"/>
    <property type="evidence" value="ECO:0007669"/>
    <property type="project" value="InterPro"/>
</dbReference>
<keyword evidence="4 6" id="KW-0233">DNA recombination</keyword>
<dbReference type="NCBIfam" id="TIGR00084">
    <property type="entry name" value="ruvA"/>
    <property type="match status" value="1"/>
</dbReference>
<keyword evidence="10" id="KW-1185">Reference proteome</keyword>
<dbReference type="Proteomes" id="UP000516160">
    <property type="component" value="Chromosome"/>
</dbReference>
<dbReference type="SUPFAM" id="SSF50249">
    <property type="entry name" value="Nucleic acid-binding proteins"/>
    <property type="match status" value="1"/>
</dbReference>
<keyword evidence="3 6" id="KW-0238">DNA-binding</keyword>
<name>A0A7G9WAK9_ALKCA</name>
<dbReference type="SUPFAM" id="SSF47781">
    <property type="entry name" value="RuvA domain 2-like"/>
    <property type="match status" value="1"/>
</dbReference>
<keyword evidence="9" id="KW-0378">Hydrolase</keyword>
<proteinExistence type="inferred from homology"/>
<dbReference type="Gene3D" id="2.40.50.140">
    <property type="entry name" value="Nucleic acid-binding proteins"/>
    <property type="match status" value="1"/>
</dbReference>
<dbReference type="Pfam" id="PF14520">
    <property type="entry name" value="HHH_5"/>
    <property type="match status" value="1"/>
</dbReference>
<evidence type="ECO:0000256" key="2">
    <source>
        <dbReference type="ARBA" id="ARBA00022763"/>
    </source>
</evidence>
<dbReference type="GO" id="GO:0048476">
    <property type="term" value="C:Holliday junction resolvase complex"/>
    <property type="evidence" value="ECO:0007669"/>
    <property type="project" value="UniProtKB-UniRule"/>
</dbReference>
<dbReference type="GO" id="GO:0009379">
    <property type="term" value="C:Holliday junction helicase complex"/>
    <property type="evidence" value="ECO:0007669"/>
    <property type="project" value="InterPro"/>
</dbReference>
<evidence type="ECO:0000256" key="5">
    <source>
        <dbReference type="ARBA" id="ARBA00023204"/>
    </source>
</evidence>
<dbReference type="GO" id="GO:0006310">
    <property type="term" value="P:DNA recombination"/>
    <property type="evidence" value="ECO:0007669"/>
    <property type="project" value="UniProtKB-UniRule"/>
</dbReference>
<dbReference type="RefSeq" id="WP_213166129.1">
    <property type="nucleotide sequence ID" value="NZ_CP058559.1"/>
</dbReference>
<feature type="domain" description="Holliday junction DNA helicase RuvA C-terminal" evidence="8">
    <location>
        <begin position="149"/>
        <end position="192"/>
    </location>
</feature>
<evidence type="ECO:0000313" key="10">
    <source>
        <dbReference type="Proteomes" id="UP000516160"/>
    </source>
</evidence>
<evidence type="ECO:0000256" key="6">
    <source>
        <dbReference type="HAMAP-Rule" id="MF_00031"/>
    </source>
</evidence>
<evidence type="ECO:0000256" key="3">
    <source>
        <dbReference type="ARBA" id="ARBA00023125"/>
    </source>
</evidence>
<dbReference type="AlphaFoldDB" id="A0A7G9WAK9"/>
<dbReference type="SUPFAM" id="SSF46929">
    <property type="entry name" value="DNA helicase RuvA subunit, C-terminal domain"/>
    <property type="match status" value="1"/>
</dbReference>
<dbReference type="InterPro" id="IPR000085">
    <property type="entry name" value="RuvA"/>
</dbReference>
<dbReference type="GO" id="GO:0016787">
    <property type="term" value="F:hydrolase activity"/>
    <property type="evidence" value="ECO:0007669"/>
    <property type="project" value="UniProtKB-KW"/>
</dbReference>
<accession>A0A7G9WAK9</accession>
<comment type="caution">
    <text evidence="6">Lacks conserved residue(s) required for the propagation of feature annotation.</text>
</comment>
<dbReference type="GO" id="GO:0009378">
    <property type="term" value="F:four-way junction helicase activity"/>
    <property type="evidence" value="ECO:0007669"/>
    <property type="project" value="InterPro"/>
</dbReference>
<protein>
    <recommendedName>
        <fullName evidence="6">Holliday junction branch migration complex subunit RuvA</fullName>
    </recommendedName>
</protein>
<dbReference type="InterPro" id="IPR013849">
    <property type="entry name" value="DNA_helicase_Holl-junc_RuvA_I"/>
</dbReference>
<comment type="subunit">
    <text evidence="6">Homotetramer. Forms an RuvA(8)-RuvB(12)-Holliday junction (HJ) complex. HJ DNA is sandwiched between 2 RuvA tetramers; dsDNA enters through RuvA and exits via RuvB. An RuvB hexamer assembles on each DNA strand where it exits the tetramer. Each RuvB hexamer is contacted by two RuvA subunits (via domain III) on 2 adjacent RuvB subunits; this complex drives branch migration. In the full resolvosome a probable DNA-RuvA(4)-RuvB(12)-RuvC(2) complex forms which resolves the HJ.</text>
</comment>
<dbReference type="KEGG" id="acae:HYG86_13590"/>
<feature type="domain" description="DNA helicase Holliday junction RuvA type" evidence="7">
    <location>
        <begin position="1"/>
        <end position="60"/>
    </location>
</feature>
<evidence type="ECO:0000259" key="7">
    <source>
        <dbReference type="Pfam" id="PF01330"/>
    </source>
</evidence>
<dbReference type="Pfam" id="PF01330">
    <property type="entry name" value="RuvA_N"/>
    <property type="match status" value="1"/>
</dbReference>
<dbReference type="Pfam" id="PF07499">
    <property type="entry name" value="RuvA_C"/>
    <property type="match status" value="1"/>
</dbReference>
<keyword evidence="2 6" id="KW-0227">DNA damage</keyword>